<feature type="domain" description="Flavodoxin-like" evidence="3">
    <location>
        <begin position="64"/>
        <end position="216"/>
    </location>
</feature>
<proteinExistence type="predicted"/>
<evidence type="ECO:0000256" key="2">
    <source>
        <dbReference type="ARBA" id="ARBA00022643"/>
    </source>
</evidence>
<organism evidence="4 5">
    <name type="scientific">Algoriphagus taiwanensis</name>
    <dbReference type="NCBI Taxonomy" id="1445656"/>
    <lineage>
        <taxon>Bacteria</taxon>
        <taxon>Pseudomonadati</taxon>
        <taxon>Bacteroidota</taxon>
        <taxon>Cytophagia</taxon>
        <taxon>Cytophagales</taxon>
        <taxon>Cyclobacteriaceae</taxon>
        <taxon>Algoriphagus</taxon>
    </lineage>
</organism>
<protein>
    <recommendedName>
        <fullName evidence="3">Flavodoxin-like domain-containing protein</fullName>
    </recommendedName>
</protein>
<dbReference type="PANTHER" id="PTHR43278">
    <property type="entry name" value="NAD(P)H-DEPENDENT FMN-CONTAINING OXIDOREDUCTASE YWQN-RELATED"/>
    <property type="match status" value="1"/>
</dbReference>
<reference evidence="4 5" key="1">
    <citation type="submission" date="2023-08" db="EMBL/GenBank/DDBJ databases">
        <title>Draft genome sequence of Algoriphagus taiwanensis.</title>
        <authorList>
            <person name="Takatani N."/>
            <person name="Hosokawa M."/>
            <person name="Sawabe T."/>
        </authorList>
    </citation>
    <scope>NUCLEOTIDE SEQUENCE [LARGE SCALE GENOMIC DNA]</scope>
    <source>
        <strain evidence="4 5">JCM 19755</strain>
    </source>
</reference>
<keyword evidence="1" id="KW-0285">Flavoprotein</keyword>
<dbReference type="InterPro" id="IPR029039">
    <property type="entry name" value="Flavoprotein-like_sf"/>
</dbReference>
<gene>
    <name evidence="4" type="ORF">Ataiwa_22270</name>
</gene>
<keyword evidence="5" id="KW-1185">Reference proteome</keyword>
<evidence type="ECO:0000256" key="1">
    <source>
        <dbReference type="ARBA" id="ARBA00022630"/>
    </source>
</evidence>
<accession>A0ABQ6Q330</accession>
<dbReference type="PANTHER" id="PTHR43278:SF1">
    <property type="entry name" value="IRON-SULFUR FLAVOPROTEIN MJ1083"/>
    <property type="match status" value="1"/>
</dbReference>
<dbReference type="InterPro" id="IPR051796">
    <property type="entry name" value="ISF_SsuE-like"/>
</dbReference>
<evidence type="ECO:0000313" key="4">
    <source>
        <dbReference type="EMBL" id="GMQ33955.1"/>
    </source>
</evidence>
<dbReference type="PROSITE" id="PS50902">
    <property type="entry name" value="FLAVODOXIN_LIKE"/>
    <property type="match status" value="1"/>
</dbReference>
<dbReference type="Gene3D" id="3.40.50.360">
    <property type="match status" value="1"/>
</dbReference>
<keyword evidence="2" id="KW-0288">FMN</keyword>
<comment type="caution">
    <text evidence="4">The sequence shown here is derived from an EMBL/GenBank/DDBJ whole genome shotgun (WGS) entry which is preliminary data.</text>
</comment>
<dbReference type="InterPro" id="IPR008254">
    <property type="entry name" value="Flavodoxin/NO_synth"/>
</dbReference>
<dbReference type="InterPro" id="IPR005025">
    <property type="entry name" value="FMN_Rdtase-like_dom"/>
</dbReference>
<name>A0ABQ6Q330_9BACT</name>
<dbReference type="Pfam" id="PF03358">
    <property type="entry name" value="FMN_red"/>
    <property type="match status" value="1"/>
</dbReference>
<dbReference type="EMBL" id="BTPE01000007">
    <property type="protein sequence ID" value="GMQ33955.1"/>
    <property type="molecule type" value="Genomic_DNA"/>
</dbReference>
<sequence length="228" mass="25042">MTGFFLTFYFTRNIIFLTRFHLITLQSEKARPLLDQDKMKQALTLLSLFLFFGFQAFSQNQPTVLITYFSQSGNTKILAEAVAEGAKSVEGIEVKLLTIEEVNPVELLEAEAIIVGSPVYNGNPAPPVLEFINSWPFENRPLMDKLGAAFVTGGGISIGEEGVMIDILRAMLIHGMIVMGGEEVEAAFGASAITGEGPFENEKMEDIFLKKAFGLGKRVAEKVIQISK</sequence>
<evidence type="ECO:0000259" key="3">
    <source>
        <dbReference type="PROSITE" id="PS50902"/>
    </source>
</evidence>
<evidence type="ECO:0000313" key="5">
    <source>
        <dbReference type="Proteomes" id="UP001307705"/>
    </source>
</evidence>
<dbReference type="SUPFAM" id="SSF52218">
    <property type="entry name" value="Flavoproteins"/>
    <property type="match status" value="1"/>
</dbReference>
<dbReference type="Proteomes" id="UP001307705">
    <property type="component" value="Unassembled WGS sequence"/>
</dbReference>